<dbReference type="Pfam" id="PF13837">
    <property type="entry name" value="Myb_DNA-bind_4"/>
    <property type="match status" value="3"/>
</dbReference>
<dbReference type="AlphaFoldDB" id="A0A8B7P630"/>
<proteinExistence type="predicted"/>
<dbReference type="OrthoDB" id="6723674at2759"/>
<feature type="region of interest" description="Disordered" evidence="1">
    <location>
        <begin position="251"/>
        <end position="278"/>
    </location>
</feature>
<evidence type="ECO:0000259" key="2">
    <source>
        <dbReference type="Pfam" id="PF13837"/>
    </source>
</evidence>
<dbReference type="KEGG" id="hazt:108677664"/>
<feature type="compositionally biased region" description="Polar residues" evidence="1">
    <location>
        <begin position="525"/>
        <end position="535"/>
    </location>
</feature>
<evidence type="ECO:0000313" key="4">
    <source>
        <dbReference type="RefSeq" id="XP_018021405.1"/>
    </source>
</evidence>
<feature type="domain" description="Myb/SANT-like DNA-binding" evidence="2">
    <location>
        <begin position="282"/>
        <end position="365"/>
    </location>
</feature>
<feature type="domain" description="Myb/SANT-like DNA-binding" evidence="2">
    <location>
        <begin position="165"/>
        <end position="245"/>
    </location>
</feature>
<protein>
    <submittedName>
        <fullName evidence="4">Uncharacterized protein LOC108677664 isoform X1</fullName>
    </submittedName>
</protein>
<feature type="domain" description="Myb/SANT-like DNA-binding" evidence="2">
    <location>
        <begin position="48"/>
        <end position="130"/>
    </location>
</feature>
<organism evidence="3 4">
    <name type="scientific">Hyalella azteca</name>
    <name type="common">Amphipod</name>
    <dbReference type="NCBI Taxonomy" id="294128"/>
    <lineage>
        <taxon>Eukaryota</taxon>
        <taxon>Metazoa</taxon>
        <taxon>Ecdysozoa</taxon>
        <taxon>Arthropoda</taxon>
        <taxon>Crustacea</taxon>
        <taxon>Multicrustacea</taxon>
        <taxon>Malacostraca</taxon>
        <taxon>Eumalacostraca</taxon>
        <taxon>Peracarida</taxon>
        <taxon>Amphipoda</taxon>
        <taxon>Senticaudata</taxon>
        <taxon>Talitrida</taxon>
        <taxon>Talitroidea</taxon>
        <taxon>Hyalellidae</taxon>
        <taxon>Hyalella</taxon>
    </lineage>
</organism>
<dbReference type="GeneID" id="108677664"/>
<name>A0A8B7P630_HYAAZ</name>
<reference evidence="4" key="1">
    <citation type="submission" date="2025-08" db="UniProtKB">
        <authorList>
            <consortium name="RefSeq"/>
        </authorList>
    </citation>
    <scope>IDENTIFICATION</scope>
    <source>
        <tissue evidence="4">Whole organism</tissue>
    </source>
</reference>
<feature type="compositionally biased region" description="Basic and acidic residues" evidence="1">
    <location>
        <begin position="550"/>
        <end position="563"/>
    </location>
</feature>
<feature type="region of interest" description="Disordered" evidence="1">
    <location>
        <begin position="651"/>
        <end position="678"/>
    </location>
</feature>
<gene>
    <name evidence="4" type="primary">LOC108677664</name>
</gene>
<evidence type="ECO:0000256" key="1">
    <source>
        <dbReference type="SAM" id="MobiDB-lite"/>
    </source>
</evidence>
<sequence>MAESQFDANKSNANLPQNWAESEIIEADLVESENINDHEHAKFAARRPIWTRESTHWLMEEMLQFETREDKHQIKKRAVYEELACKFSEANFHISWEAVQKKWQNLMSTYWRNLKKPKKDPQWEYFKEMDVILRNTSVWVGLNGCKDPKQRNSLHYNDQTEDRLWNNERIIFLLDEMRQLCKDGDARGRRSVFHRISTNFQRIGVDFNWKVIQKKWHNLMTTYKRNLSKPRNEVAWELFDMIDNILNKTSSQQPVNCDETSHLSMSPPHQTTEDKATEDDDLWTHDNTLWLLEEMMAVKERRDKHLLKNRVVFREIADTFNEENFMVDWKKVLRKWQTMYVVYSKIYRGIMQPTQWQYFERMHDIVGDTDMYVGIGNVTSSDNNSMNSKNEREDPLLPTETVYHYINPDDNSQFIMTCSEALNSSDNNVQFTCKPLVDSRLAFDEREQFVELSPEFVTTDYVAVPQGTVSPVSAVDHKPELTVEFTAVEDDGELCSIGLVGSKPIINNSLVKGRSIKRPRYQLKNGDNSSNNLSVNRRDILTPALNGTNNKEDSPRQKRKSIDSEINNETHLIGSDDDIVQQTVVLEDGVVFEEHLDLENGECVPKEEQIEVNEMEFIEVECDGAVSNSVDEEGEDPDNLVVEIETAFEISEMPEGEDSANSFGGDGEVHFSQVWEES</sequence>
<feature type="region of interest" description="Disordered" evidence="1">
    <location>
        <begin position="521"/>
        <end position="570"/>
    </location>
</feature>
<keyword evidence="3" id="KW-1185">Reference proteome</keyword>
<dbReference type="Gene3D" id="1.10.10.60">
    <property type="entry name" value="Homeodomain-like"/>
    <property type="match status" value="2"/>
</dbReference>
<evidence type="ECO:0000313" key="3">
    <source>
        <dbReference type="Proteomes" id="UP000694843"/>
    </source>
</evidence>
<accession>A0A8B7P630</accession>
<dbReference type="RefSeq" id="XP_018021405.1">
    <property type="nucleotide sequence ID" value="XM_018165916.2"/>
</dbReference>
<dbReference type="Proteomes" id="UP000694843">
    <property type="component" value="Unplaced"/>
</dbReference>
<dbReference type="InterPro" id="IPR044822">
    <property type="entry name" value="Myb_DNA-bind_4"/>
</dbReference>